<feature type="domain" description="Polysaccharide pyruvyl transferase" evidence="1">
    <location>
        <begin position="18"/>
        <end position="292"/>
    </location>
</feature>
<evidence type="ECO:0000259" key="1">
    <source>
        <dbReference type="Pfam" id="PF04230"/>
    </source>
</evidence>
<accession>A0A923H7W7</accession>
<evidence type="ECO:0000313" key="2">
    <source>
        <dbReference type="EMBL" id="MBC3758491.1"/>
    </source>
</evidence>
<keyword evidence="2" id="KW-0808">Transferase</keyword>
<name>A0A923H7W7_9FLAO</name>
<sequence>MKKSTKVGILTFHYSNHNFGALLQTYAILNAVRTFGVEVKIIDFYPEKPKGIKHRLFDFIRFALGYNFTKFRKNYLDILATNDGLESLNNKLDTFIVGSDQVWRYRDNHNNLCRYYFDFVNKENKKIAYAASFGLETWHGDKLITQKIKDLVNRFDNISVREQSGVEICKDVFQVESTLVLDSTLLLDKSYYEKIINGKLKTNSVEKNILSYMLLDDSDKNQSYFKAFAKTHNLKFKKLKGRKISHKYDFWLFNSVSKWLYLIKHSEIVVTDSFHCTVFSIIFNKKFVVLANPERGVTRIENLLGLIGRKDRLYFDAYEVKEKVLKDDLDYEHINRVIEKEREASKSFLKKSLIG</sequence>
<dbReference type="InterPro" id="IPR007345">
    <property type="entry name" value="Polysacch_pyruvyl_Trfase"/>
</dbReference>
<organism evidence="2 3">
    <name type="scientific">Hyunsoonleella aquatilis</name>
    <dbReference type="NCBI Taxonomy" id="2762758"/>
    <lineage>
        <taxon>Bacteria</taxon>
        <taxon>Pseudomonadati</taxon>
        <taxon>Bacteroidota</taxon>
        <taxon>Flavobacteriia</taxon>
        <taxon>Flavobacteriales</taxon>
        <taxon>Flavobacteriaceae</taxon>
    </lineage>
</organism>
<proteinExistence type="predicted"/>
<dbReference type="Pfam" id="PF04230">
    <property type="entry name" value="PS_pyruv_trans"/>
    <property type="match status" value="1"/>
</dbReference>
<dbReference type="RefSeq" id="WP_186561414.1">
    <property type="nucleotide sequence ID" value="NZ_JACNMF010000002.1"/>
</dbReference>
<dbReference type="GO" id="GO:0016740">
    <property type="term" value="F:transferase activity"/>
    <property type="evidence" value="ECO:0007669"/>
    <property type="project" value="UniProtKB-KW"/>
</dbReference>
<protein>
    <submittedName>
        <fullName evidence="2">Polysaccharide pyruvyl transferase family protein</fullName>
    </submittedName>
</protein>
<reference evidence="2" key="1">
    <citation type="submission" date="2020-08" db="EMBL/GenBank/DDBJ databases">
        <title>Hyunsoonleella sp. strain SJ7 genome sequencing and assembly.</title>
        <authorList>
            <person name="Kim I."/>
        </authorList>
    </citation>
    <scope>NUCLEOTIDE SEQUENCE</scope>
    <source>
        <strain evidence="2">SJ7</strain>
    </source>
</reference>
<dbReference type="AlphaFoldDB" id="A0A923H7W7"/>
<evidence type="ECO:0000313" key="3">
    <source>
        <dbReference type="Proteomes" id="UP000656244"/>
    </source>
</evidence>
<dbReference type="Proteomes" id="UP000656244">
    <property type="component" value="Unassembled WGS sequence"/>
</dbReference>
<gene>
    <name evidence="2" type="ORF">H7U19_08755</name>
</gene>
<dbReference type="EMBL" id="JACNMF010000002">
    <property type="protein sequence ID" value="MBC3758491.1"/>
    <property type="molecule type" value="Genomic_DNA"/>
</dbReference>
<keyword evidence="3" id="KW-1185">Reference proteome</keyword>
<comment type="caution">
    <text evidence="2">The sequence shown here is derived from an EMBL/GenBank/DDBJ whole genome shotgun (WGS) entry which is preliminary data.</text>
</comment>